<dbReference type="SUPFAM" id="SSF52540">
    <property type="entry name" value="P-loop containing nucleoside triphosphate hydrolases"/>
    <property type="match status" value="1"/>
</dbReference>
<dbReference type="PANTHER" id="PTHR43384:SF14">
    <property type="entry name" value="ESX-1 SECRETION-ASSOCIATED PROTEIN ESPI"/>
    <property type="match status" value="1"/>
</dbReference>
<dbReference type="RefSeq" id="WP_139713844.1">
    <property type="nucleotide sequence ID" value="NZ_VKAC01000014.1"/>
</dbReference>
<dbReference type="GO" id="GO:0016887">
    <property type="term" value="F:ATP hydrolysis activity"/>
    <property type="evidence" value="ECO:0007669"/>
    <property type="project" value="TreeGrafter"/>
</dbReference>
<evidence type="ECO:0000313" key="2">
    <source>
        <dbReference type="Proteomes" id="UP000321234"/>
    </source>
</evidence>
<evidence type="ECO:0000313" key="1">
    <source>
        <dbReference type="EMBL" id="TXR52483.1"/>
    </source>
</evidence>
<dbReference type="GO" id="GO:0051782">
    <property type="term" value="P:negative regulation of cell division"/>
    <property type="evidence" value="ECO:0007669"/>
    <property type="project" value="TreeGrafter"/>
</dbReference>
<dbReference type="OrthoDB" id="4640801at2"/>
<reference evidence="1 2" key="1">
    <citation type="submission" date="2019-07" db="EMBL/GenBank/DDBJ databases">
        <title>Quadrisphaera sp. strain DD2A genome sequencing and assembly.</title>
        <authorList>
            <person name="Kim I."/>
        </authorList>
    </citation>
    <scope>NUCLEOTIDE SEQUENCE [LARGE SCALE GENOMIC DNA]</scope>
    <source>
        <strain evidence="1 2">DD2A</strain>
    </source>
</reference>
<dbReference type="EMBL" id="VKAC01000014">
    <property type="protein sequence ID" value="TXR52483.1"/>
    <property type="molecule type" value="Genomic_DNA"/>
</dbReference>
<sequence length="279" mass="30201">MGLPQAPGPREAAERADIAAVAAHWRGPRTVSVVNSKGGSSKSTTAALLSAVFARYGGTGVLTWENNQTRGTLGWRTEQGFHDATLMDLLPAVPSLLERQAQVGDLASFVHHQTQDRYAVLRAQPMLLADEQRISPEDVSAIHEVASKYNRLIVMDSGNDESDPMWRRMVDHTAQLVVVTTTRDDHAEVASLLLHTLAQRDPHRAQLASNAVVIVSQADRNATKADLQRVAGGFAKQARTVVTIPFDPAMVEGQLRLDALRPATRRAWLSAGAAVARGL</sequence>
<gene>
    <name evidence="1" type="ORF">FMM08_20035</name>
</gene>
<accession>A0A5C8Z5D7</accession>
<proteinExistence type="predicted"/>
<protein>
    <recommendedName>
        <fullName evidence="3">MinD-like ATPase involved in chromosome partitioning or flagellar assembly</fullName>
    </recommendedName>
</protein>
<organism evidence="1 2">
    <name type="scientific">Quadrisphaera setariae</name>
    <dbReference type="NCBI Taxonomy" id="2593304"/>
    <lineage>
        <taxon>Bacteria</taxon>
        <taxon>Bacillati</taxon>
        <taxon>Actinomycetota</taxon>
        <taxon>Actinomycetes</taxon>
        <taxon>Kineosporiales</taxon>
        <taxon>Kineosporiaceae</taxon>
        <taxon>Quadrisphaera</taxon>
    </lineage>
</organism>
<name>A0A5C8Z5D7_9ACTN</name>
<evidence type="ECO:0008006" key="3">
    <source>
        <dbReference type="Google" id="ProtNLM"/>
    </source>
</evidence>
<dbReference type="InterPro" id="IPR050625">
    <property type="entry name" value="ParA/MinD_ATPase"/>
</dbReference>
<dbReference type="InterPro" id="IPR027417">
    <property type="entry name" value="P-loop_NTPase"/>
</dbReference>
<keyword evidence="2" id="KW-1185">Reference proteome</keyword>
<dbReference type="GO" id="GO:0005829">
    <property type="term" value="C:cytosol"/>
    <property type="evidence" value="ECO:0007669"/>
    <property type="project" value="TreeGrafter"/>
</dbReference>
<comment type="caution">
    <text evidence="1">The sequence shown here is derived from an EMBL/GenBank/DDBJ whole genome shotgun (WGS) entry which is preliminary data.</text>
</comment>
<dbReference type="GO" id="GO:0005524">
    <property type="term" value="F:ATP binding"/>
    <property type="evidence" value="ECO:0007669"/>
    <property type="project" value="TreeGrafter"/>
</dbReference>
<dbReference type="AlphaFoldDB" id="A0A5C8Z5D7"/>
<dbReference type="PANTHER" id="PTHR43384">
    <property type="entry name" value="SEPTUM SITE-DETERMINING PROTEIN MIND HOMOLOG, CHLOROPLASTIC-RELATED"/>
    <property type="match status" value="1"/>
</dbReference>
<dbReference type="Gene3D" id="3.40.50.300">
    <property type="entry name" value="P-loop containing nucleotide triphosphate hydrolases"/>
    <property type="match status" value="1"/>
</dbReference>
<dbReference type="GO" id="GO:0009898">
    <property type="term" value="C:cytoplasmic side of plasma membrane"/>
    <property type="evidence" value="ECO:0007669"/>
    <property type="project" value="TreeGrafter"/>
</dbReference>
<dbReference type="Proteomes" id="UP000321234">
    <property type="component" value="Unassembled WGS sequence"/>
</dbReference>